<reference evidence="2 3" key="1">
    <citation type="journal article" date="2010" name="J. Bacteriol.">
        <title>Genome sequence of the oligotrophic marine Gammaproteobacterium HTCC2143, isolated from the Oregon Coast.</title>
        <authorList>
            <person name="Oh H.M."/>
            <person name="Kang I."/>
            <person name="Ferriera S."/>
            <person name="Giovannoni S.J."/>
            <person name="Cho J.C."/>
        </authorList>
    </citation>
    <scope>NUCLEOTIDE SEQUENCE [LARGE SCALE GENOMIC DNA]</scope>
    <source>
        <strain evidence="2 3">HTCC2143</strain>
    </source>
</reference>
<organism evidence="2 3">
    <name type="scientific">marine gamma proteobacterium HTCC2143</name>
    <dbReference type="NCBI Taxonomy" id="247633"/>
    <lineage>
        <taxon>Bacteria</taxon>
        <taxon>Pseudomonadati</taxon>
        <taxon>Pseudomonadota</taxon>
        <taxon>Gammaproteobacteria</taxon>
        <taxon>Cellvibrionales</taxon>
        <taxon>Spongiibacteraceae</taxon>
        <taxon>BD1-7 clade</taxon>
    </lineage>
</organism>
<keyword evidence="3" id="KW-1185">Reference proteome</keyword>
<dbReference type="Pfam" id="PF01739">
    <property type="entry name" value="CheR"/>
    <property type="match status" value="1"/>
</dbReference>
<dbReference type="STRING" id="247633.GP2143_16416"/>
<accession>A0Y9Q3</accession>
<dbReference type="PROSITE" id="PS50123">
    <property type="entry name" value="CHER"/>
    <property type="match status" value="1"/>
</dbReference>
<comment type="caution">
    <text evidence="2">The sequence shown here is derived from an EMBL/GenBank/DDBJ whole genome shotgun (WGS) entry which is preliminary data.</text>
</comment>
<sequence length="122" mass="14068">MLFAAILGWNVASNEKQAFFRLTDVRYEVAADLRHRICFMRNSILELNIAPEFEMDAICCRNVLMQFRYEVQLEVLDVLAKCLKPNGLLLIAPGEPMSWKHLLMSRSTNRTAQAYTRNSNNS</sequence>
<evidence type="ECO:0000313" key="2">
    <source>
        <dbReference type="EMBL" id="EAW32857.1"/>
    </source>
</evidence>
<dbReference type="GO" id="GO:0032259">
    <property type="term" value="P:methylation"/>
    <property type="evidence" value="ECO:0007669"/>
    <property type="project" value="UniProtKB-KW"/>
</dbReference>
<feature type="domain" description="CheR-type methyltransferase" evidence="1">
    <location>
        <begin position="19"/>
        <end position="118"/>
    </location>
</feature>
<dbReference type="AlphaFoldDB" id="A0Y9Q3"/>
<proteinExistence type="predicted"/>
<dbReference type="eggNOG" id="COG1352">
    <property type="taxonomic scope" value="Bacteria"/>
</dbReference>
<dbReference type="InterPro" id="IPR000780">
    <property type="entry name" value="CheR_MeTrfase"/>
</dbReference>
<evidence type="ECO:0000313" key="3">
    <source>
        <dbReference type="Proteomes" id="UP000004931"/>
    </source>
</evidence>
<dbReference type="InterPro" id="IPR022642">
    <property type="entry name" value="CheR_C"/>
</dbReference>
<dbReference type="Gene3D" id="3.40.50.150">
    <property type="entry name" value="Vaccinia Virus protein VP39"/>
    <property type="match status" value="1"/>
</dbReference>
<evidence type="ECO:0000259" key="1">
    <source>
        <dbReference type="PROSITE" id="PS50123"/>
    </source>
</evidence>
<name>A0Y9Q3_9GAMM</name>
<keyword evidence="2" id="KW-0808">Transferase</keyword>
<protein>
    <submittedName>
        <fullName evidence="2">Methylase of chemotaxis methyl-accepting protein</fullName>
    </submittedName>
</protein>
<dbReference type="EMBL" id="AAVT01000001">
    <property type="protein sequence ID" value="EAW32857.1"/>
    <property type="molecule type" value="Genomic_DNA"/>
</dbReference>
<dbReference type="SUPFAM" id="SSF53335">
    <property type="entry name" value="S-adenosyl-L-methionine-dependent methyltransferases"/>
    <property type="match status" value="1"/>
</dbReference>
<dbReference type="InterPro" id="IPR029063">
    <property type="entry name" value="SAM-dependent_MTases_sf"/>
</dbReference>
<keyword evidence="2" id="KW-0489">Methyltransferase</keyword>
<dbReference type="OrthoDB" id="9816309at2"/>
<dbReference type="Proteomes" id="UP000004931">
    <property type="component" value="Unassembled WGS sequence"/>
</dbReference>
<dbReference type="PRINTS" id="PR00996">
    <property type="entry name" value="CHERMTFRASE"/>
</dbReference>
<gene>
    <name evidence="2" type="ORF">GP2143_16416</name>
</gene>
<dbReference type="GO" id="GO:0008757">
    <property type="term" value="F:S-adenosylmethionine-dependent methyltransferase activity"/>
    <property type="evidence" value="ECO:0007669"/>
    <property type="project" value="InterPro"/>
</dbReference>